<evidence type="ECO:0000313" key="3">
    <source>
        <dbReference type="EMBL" id="APW62062.1"/>
    </source>
</evidence>
<feature type="compositionally biased region" description="Polar residues" evidence="1">
    <location>
        <begin position="45"/>
        <end position="58"/>
    </location>
</feature>
<dbReference type="RefSeq" id="WP_076347871.1">
    <property type="nucleotide sequence ID" value="NZ_CP019082.1"/>
</dbReference>
<proteinExistence type="predicted"/>
<dbReference type="PROSITE" id="PS51257">
    <property type="entry name" value="PROKAR_LIPOPROTEIN"/>
    <property type="match status" value="1"/>
</dbReference>
<feature type="region of interest" description="Disordered" evidence="1">
    <location>
        <begin position="36"/>
        <end position="74"/>
    </location>
</feature>
<name>A0A1U7CT08_9BACT</name>
<feature type="signal peptide" evidence="2">
    <location>
        <begin position="1"/>
        <end position="18"/>
    </location>
</feature>
<gene>
    <name evidence="3" type="ORF">BSF38_03594</name>
</gene>
<protein>
    <recommendedName>
        <fullName evidence="5">Lipoprotein</fullName>
    </recommendedName>
</protein>
<dbReference type="Proteomes" id="UP000186309">
    <property type="component" value="Chromosome"/>
</dbReference>
<evidence type="ECO:0000256" key="2">
    <source>
        <dbReference type="SAM" id="SignalP"/>
    </source>
</evidence>
<evidence type="ECO:0000256" key="1">
    <source>
        <dbReference type="SAM" id="MobiDB-lite"/>
    </source>
</evidence>
<organism evidence="3 4">
    <name type="scientific">Paludisphaera borealis</name>
    <dbReference type="NCBI Taxonomy" id="1387353"/>
    <lineage>
        <taxon>Bacteria</taxon>
        <taxon>Pseudomonadati</taxon>
        <taxon>Planctomycetota</taxon>
        <taxon>Planctomycetia</taxon>
        <taxon>Isosphaerales</taxon>
        <taxon>Isosphaeraceae</taxon>
        <taxon>Paludisphaera</taxon>
    </lineage>
</organism>
<keyword evidence="2" id="KW-0732">Signal</keyword>
<dbReference type="AlphaFoldDB" id="A0A1U7CT08"/>
<feature type="chain" id="PRO_5013228057" description="Lipoprotein" evidence="2">
    <location>
        <begin position="19"/>
        <end position="74"/>
    </location>
</feature>
<accession>A0A1U7CT08</accession>
<sequence>MKTTIRVAALLTAVSMVAGCTNGGLIHRDRKAGALKLPTAPTLDPSPTETGTVGTPSPNKGIPMVPSASPFDGS</sequence>
<evidence type="ECO:0000313" key="4">
    <source>
        <dbReference type="Proteomes" id="UP000186309"/>
    </source>
</evidence>
<dbReference type="EMBL" id="CP019082">
    <property type="protein sequence ID" value="APW62062.1"/>
    <property type="molecule type" value="Genomic_DNA"/>
</dbReference>
<dbReference type="KEGG" id="pbor:BSF38_03594"/>
<reference evidence="4" key="1">
    <citation type="submission" date="2016-12" db="EMBL/GenBank/DDBJ databases">
        <title>Comparative genomics of four Isosphaeraceae planctomycetes: a common pool of plasmids and glycoside hydrolase genes.</title>
        <authorList>
            <person name="Ivanova A."/>
        </authorList>
    </citation>
    <scope>NUCLEOTIDE SEQUENCE [LARGE SCALE GENOMIC DNA]</scope>
    <source>
        <strain evidence="4">PX4</strain>
    </source>
</reference>
<evidence type="ECO:0008006" key="5">
    <source>
        <dbReference type="Google" id="ProtNLM"/>
    </source>
</evidence>
<keyword evidence="4" id="KW-1185">Reference proteome</keyword>